<dbReference type="PROSITE" id="PS00216">
    <property type="entry name" value="SUGAR_TRANSPORT_1"/>
    <property type="match status" value="1"/>
</dbReference>
<sequence>MSGLVDQRAGTGAGGRVRPPAWAVLLVVCAGQFLVVLDVSVVNVALPSMRTDLGMGQTGQQWVVNAYALTFAGFLLLGGRAADLFGRKRVFLTGLGLFTLASLAGGLARDPWMLITARAVQGLGSAVLAPTTLSILTTSFPEGPERTRAIGTWTAVGAGGGAAGGLIGGVLTDYLSWRWVLLVNVPIGAVVLAGAVWYLTESRGSAGRRLDVPGAVLVTGGVAALAYGIAESESHSWSSAYSALPLAAGAVLLAVFVAVEARTAQPLMPLRLFRIRSVSAANTVLLASGSAMFATWYFLSLYMQNVLRYSPVQAGVAFLPHTAAIVVGSKLAPRLMSRVDARLVGGAGGVMAAAGLAWQSHLGVHSGYVTTIALPGALTMLGAGLLMTPIAAAATSGVAMSEQGVVSGLLNTSRQLGGALGLTILATAAVDRTTSRAAAGESAARALTSGYSLAFLLGAAFIGAGSVLIALLPKPAPRPAAAPAGERPAAKSLR</sequence>
<reference evidence="10 11" key="1">
    <citation type="submission" date="2021-08" db="EMBL/GenBank/DDBJ databases">
        <title>WGS of actinomycetes from Thailand.</title>
        <authorList>
            <person name="Thawai C."/>
        </authorList>
    </citation>
    <scope>NUCLEOTIDE SEQUENCE [LARGE SCALE GENOMIC DNA]</scope>
    <source>
        <strain evidence="10 11">PLK6-54</strain>
    </source>
</reference>
<dbReference type="EMBL" id="JAINZZ010000007">
    <property type="protein sequence ID" value="MBY8877833.1"/>
    <property type="molecule type" value="Genomic_DNA"/>
</dbReference>
<protein>
    <submittedName>
        <fullName evidence="10">MFS transporter</fullName>
    </submittedName>
</protein>
<evidence type="ECO:0000256" key="8">
    <source>
        <dbReference type="SAM" id="Phobius"/>
    </source>
</evidence>
<dbReference type="Gene3D" id="1.20.1250.20">
    <property type="entry name" value="MFS general substrate transporter like domains"/>
    <property type="match status" value="1"/>
</dbReference>
<feature type="transmembrane region" description="Helical" evidence="8">
    <location>
        <begin position="280"/>
        <end position="299"/>
    </location>
</feature>
<comment type="caution">
    <text evidence="10">The sequence shown here is derived from an EMBL/GenBank/DDBJ whole genome shotgun (WGS) entry which is preliminary data.</text>
</comment>
<keyword evidence="3" id="KW-1003">Cell membrane</keyword>
<accession>A0ABS7Q4E9</accession>
<evidence type="ECO:0000313" key="10">
    <source>
        <dbReference type="EMBL" id="MBY8877833.1"/>
    </source>
</evidence>
<keyword evidence="7" id="KW-0046">Antibiotic resistance</keyword>
<keyword evidence="5 8" id="KW-1133">Transmembrane helix</keyword>
<dbReference type="RefSeq" id="WP_222961979.1">
    <property type="nucleotide sequence ID" value="NZ_JAINZZ010000007.1"/>
</dbReference>
<feature type="transmembrane region" description="Helical" evidence="8">
    <location>
        <begin position="378"/>
        <end position="400"/>
    </location>
</feature>
<feature type="transmembrane region" description="Helical" evidence="8">
    <location>
        <begin position="120"/>
        <end position="138"/>
    </location>
</feature>
<feature type="transmembrane region" description="Helical" evidence="8">
    <location>
        <begin position="242"/>
        <end position="259"/>
    </location>
</feature>
<feature type="transmembrane region" description="Helical" evidence="8">
    <location>
        <begin position="450"/>
        <end position="472"/>
    </location>
</feature>
<evidence type="ECO:0000256" key="4">
    <source>
        <dbReference type="ARBA" id="ARBA00022692"/>
    </source>
</evidence>
<feature type="transmembrane region" description="Helical" evidence="8">
    <location>
        <begin position="90"/>
        <end position="108"/>
    </location>
</feature>
<dbReference type="PANTHER" id="PTHR42718">
    <property type="entry name" value="MAJOR FACILITATOR SUPERFAMILY MULTIDRUG TRANSPORTER MFSC"/>
    <property type="match status" value="1"/>
</dbReference>
<feature type="transmembrane region" description="Helical" evidence="8">
    <location>
        <begin position="21"/>
        <end position="42"/>
    </location>
</feature>
<evidence type="ECO:0000256" key="1">
    <source>
        <dbReference type="ARBA" id="ARBA00004651"/>
    </source>
</evidence>
<feature type="transmembrane region" description="Helical" evidence="8">
    <location>
        <begin position="341"/>
        <end position="358"/>
    </location>
</feature>
<feature type="transmembrane region" description="Helical" evidence="8">
    <location>
        <begin position="177"/>
        <end position="200"/>
    </location>
</feature>
<keyword evidence="2" id="KW-0813">Transport</keyword>
<evidence type="ECO:0000256" key="5">
    <source>
        <dbReference type="ARBA" id="ARBA00022989"/>
    </source>
</evidence>
<organism evidence="10 11">
    <name type="scientific">Actinacidiphila acidipaludis</name>
    <dbReference type="NCBI Taxonomy" id="2873382"/>
    <lineage>
        <taxon>Bacteria</taxon>
        <taxon>Bacillati</taxon>
        <taxon>Actinomycetota</taxon>
        <taxon>Actinomycetes</taxon>
        <taxon>Kitasatosporales</taxon>
        <taxon>Streptomycetaceae</taxon>
        <taxon>Actinacidiphila</taxon>
    </lineage>
</organism>
<feature type="domain" description="Major facilitator superfamily (MFS) profile" evidence="9">
    <location>
        <begin position="24"/>
        <end position="477"/>
    </location>
</feature>
<dbReference type="InterPro" id="IPR020846">
    <property type="entry name" value="MFS_dom"/>
</dbReference>
<evidence type="ECO:0000256" key="3">
    <source>
        <dbReference type="ARBA" id="ARBA00022475"/>
    </source>
</evidence>
<dbReference type="CDD" id="cd17321">
    <property type="entry name" value="MFS_MMR_MDR_like"/>
    <property type="match status" value="1"/>
</dbReference>
<proteinExistence type="predicted"/>
<feature type="transmembrane region" description="Helical" evidence="8">
    <location>
        <begin position="62"/>
        <end position="78"/>
    </location>
</feature>
<dbReference type="PROSITE" id="PS50850">
    <property type="entry name" value="MFS"/>
    <property type="match status" value="1"/>
</dbReference>
<evidence type="ECO:0000256" key="7">
    <source>
        <dbReference type="ARBA" id="ARBA00023251"/>
    </source>
</evidence>
<keyword evidence="4 8" id="KW-0812">Transmembrane</keyword>
<dbReference type="Proteomes" id="UP000778578">
    <property type="component" value="Unassembled WGS sequence"/>
</dbReference>
<evidence type="ECO:0000259" key="9">
    <source>
        <dbReference type="PROSITE" id="PS50850"/>
    </source>
</evidence>
<dbReference type="SUPFAM" id="SSF103473">
    <property type="entry name" value="MFS general substrate transporter"/>
    <property type="match status" value="1"/>
</dbReference>
<feature type="transmembrane region" description="Helical" evidence="8">
    <location>
        <begin position="150"/>
        <end position="171"/>
    </location>
</feature>
<evidence type="ECO:0000256" key="6">
    <source>
        <dbReference type="ARBA" id="ARBA00023136"/>
    </source>
</evidence>
<evidence type="ECO:0000313" key="11">
    <source>
        <dbReference type="Proteomes" id="UP000778578"/>
    </source>
</evidence>
<gene>
    <name evidence="10" type="ORF">K7862_09350</name>
</gene>
<dbReference type="Pfam" id="PF07690">
    <property type="entry name" value="MFS_1"/>
    <property type="match status" value="1"/>
</dbReference>
<dbReference type="InterPro" id="IPR011701">
    <property type="entry name" value="MFS"/>
</dbReference>
<dbReference type="Gene3D" id="1.20.1720.10">
    <property type="entry name" value="Multidrug resistance protein D"/>
    <property type="match status" value="1"/>
</dbReference>
<feature type="transmembrane region" description="Helical" evidence="8">
    <location>
        <begin position="212"/>
        <end position="230"/>
    </location>
</feature>
<evidence type="ECO:0000256" key="2">
    <source>
        <dbReference type="ARBA" id="ARBA00022448"/>
    </source>
</evidence>
<keyword evidence="11" id="KW-1185">Reference proteome</keyword>
<dbReference type="NCBIfam" id="TIGR00711">
    <property type="entry name" value="efflux_EmrB"/>
    <property type="match status" value="1"/>
</dbReference>
<dbReference type="InterPro" id="IPR036259">
    <property type="entry name" value="MFS_trans_sf"/>
</dbReference>
<feature type="transmembrane region" description="Helical" evidence="8">
    <location>
        <begin position="311"/>
        <end position="329"/>
    </location>
</feature>
<name>A0ABS7Q4E9_9ACTN</name>
<dbReference type="PANTHER" id="PTHR42718:SF46">
    <property type="entry name" value="BLR6921 PROTEIN"/>
    <property type="match status" value="1"/>
</dbReference>
<dbReference type="InterPro" id="IPR005829">
    <property type="entry name" value="Sugar_transporter_CS"/>
</dbReference>
<dbReference type="InterPro" id="IPR004638">
    <property type="entry name" value="EmrB-like"/>
</dbReference>
<keyword evidence="6 8" id="KW-0472">Membrane</keyword>
<comment type="subcellular location">
    <subcellularLocation>
        <location evidence="1">Cell membrane</location>
        <topology evidence="1">Multi-pass membrane protein</topology>
    </subcellularLocation>
</comment>